<dbReference type="RefSeq" id="WP_241236858.1">
    <property type="nucleotide sequence ID" value="NZ_CP033325.1"/>
</dbReference>
<keyword evidence="22" id="KW-1185">Reference proteome</keyword>
<gene>
    <name evidence="21" type="ORF">ACFO3F_12630</name>
</gene>
<evidence type="ECO:0000256" key="20">
    <source>
        <dbReference type="SAM" id="Phobius"/>
    </source>
</evidence>
<evidence type="ECO:0000256" key="7">
    <source>
        <dbReference type="ARBA" id="ARBA00019373"/>
    </source>
</evidence>
<keyword evidence="16" id="KW-0594">Phospholipid biosynthesis</keyword>
<evidence type="ECO:0000256" key="10">
    <source>
        <dbReference type="ARBA" id="ARBA00022679"/>
    </source>
</evidence>
<feature type="transmembrane region" description="Helical" evidence="20">
    <location>
        <begin position="71"/>
        <end position="89"/>
    </location>
</feature>
<reference evidence="22" key="1">
    <citation type="journal article" date="2019" name="Int. J. Syst. Evol. Microbiol.">
        <title>The Global Catalogue of Microorganisms (GCM) 10K type strain sequencing project: providing services to taxonomists for standard genome sequencing and annotation.</title>
        <authorList>
            <consortium name="The Broad Institute Genomics Platform"/>
            <consortium name="The Broad Institute Genome Sequencing Center for Infectious Disease"/>
            <person name="Wu L."/>
            <person name="Ma J."/>
        </authorList>
    </citation>
    <scope>NUCLEOTIDE SEQUENCE [LARGE SCALE GENOMIC DNA]</scope>
    <source>
        <strain evidence="22">JCM 3369</strain>
    </source>
</reference>
<evidence type="ECO:0000256" key="17">
    <source>
        <dbReference type="ARBA" id="ARBA00023264"/>
    </source>
</evidence>
<keyword evidence="15 20" id="KW-0472">Membrane</keyword>
<evidence type="ECO:0000256" key="13">
    <source>
        <dbReference type="ARBA" id="ARBA00022989"/>
    </source>
</evidence>
<keyword evidence="8" id="KW-1003">Cell membrane</keyword>
<evidence type="ECO:0000256" key="8">
    <source>
        <dbReference type="ARBA" id="ARBA00022475"/>
    </source>
</evidence>
<dbReference type="GO" id="GO:0016779">
    <property type="term" value="F:nucleotidyltransferase activity"/>
    <property type="evidence" value="ECO:0007669"/>
    <property type="project" value="UniProtKB-KW"/>
</dbReference>
<keyword evidence="10 18" id="KW-0808">Transferase</keyword>
<evidence type="ECO:0000256" key="11">
    <source>
        <dbReference type="ARBA" id="ARBA00022692"/>
    </source>
</evidence>
<accession>A0ABV9DBC1</accession>
<feature type="transmembrane region" description="Helical" evidence="20">
    <location>
        <begin position="212"/>
        <end position="233"/>
    </location>
</feature>
<feature type="transmembrane region" description="Helical" evidence="20">
    <location>
        <begin position="119"/>
        <end position="137"/>
    </location>
</feature>
<evidence type="ECO:0000256" key="2">
    <source>
        <dbReference type="ARBA" id="ARBA00004651"/>
    </source>
</evidence>
<keyword evidence="12 18" id="KW-0548">Nucleotidyltransferase</keyword>
<keyword evidence="17" id="KW-1208">Phospholipid metabolism</keyword>
<comment type="pathway">
    <text evidence="3 18">Phospholipid metabolism; CDP-diacylglycerol biosynthesis; CDP-diacylglycerol from sn-glycerol 3-phosphate: step 3/3.</text>
</comment>
<feature type="transmembrane region" description="Helical" evidence="20">
    <location>
        <begin position="149"/>
        <end position="170"/>
    </location>
</feature>
<evidence type="ECO:0000256" key="9">
    <source>
        <dbReference type="ARBA" id="ARBA00022516"/>
    </source>
</evidence>
<evidence type="ECO:0000256" key="16">
    <source>
        <dbReference type="ARBA" id="ARBA00023209"/>
    </source>
</evidence>
<dbReference type="EC" id="2.7.7.41" evidence="6 18"/>
<dbReference type="PANTHER" id="PTHR46382">
    <property type="entry name" value="PHOSPHATIDATE CYTIDYLYLTRANSFERASE"/>
    <property type="match status" value="1"/>
</dbReference>
<dbReference type="PANTHER" id="PTHR46382:SF1">
    <property type="entry name" value="PHOSPHATIDATE CYTIDYLYLTRANSFERASE"/>
    <property type="match status" value="1"/>
</dbReference>
<evidence type="ECO:0000256" key="15">
    <source>
        <dbReference type="ARBA" id="ARBA00023136"/>
    </source>
</evidence>
<evidence type="ECO:0000256" key="4">
    <source>
        <dbReference type="ARBA" id="ARBA00005189"/>
    </source>
</evidence>
<sequence>MTAPDDGVPTRRRMREAQAAARRALVEPAPPRPVDPPASRAGRNLPAAIGVGLGLGAVLLASLFIRREAFVVLALLAACGALWELARAVRTRDIRIPVLPLWVGTAGVLVSAYTAGPEAMFIAFVLTAGGVFVWRVLDGGGPDAVRDASAGIFAAAYISLLAGFAVLLVAQDQGPWLVLTFIALVVANDTGGYIAGVLFGKHPLAPSISPKKSWEGLAGSLVLACAVGSVMVLRVGAPWWAGAVLGAGIVVSGTVGDLAESLLKRDLGMKDMGTLLPGHGGVMDRLDSLVVSAPVCYLLMSLLVG</sequence>
<dbReference type="PROSITE" id="PS01315">
    <property type="entry name" value="CDS"/>
    <property type="match status" value="1"/>
</dbReference>
<dbReference type="EMBL" id="JBHSGF010000009">
    <property type="protein sequence ID" value="MFC4556097.1"/>
    <property type="molecule type" value="Genomic_DNA"/>
</dbReference>
<evidence type="ECO:0000256" key="1">
    <source>
        <dbReference type="ARBA" id="ARBA00001698"/>
    </source>
</evidence>
<feature type="transmembrane region" description="Helical" evidence="20">
    <location>
        <begin position="176"/>
        <end position="200"/>
    </location>
</feature>
<evidence type="ECO:0000256" key="5">
    <source>
        <dbReference type="ARBA" id="ARBA00010185"/>
    </source>
</evidence>
<feature type="compositionally biased region" description="Low complexity" evidence="19">
    <location>
        <begin position="17"/>
        <end position="27"/>
    </location>
</feature>
<dbReference type="Proteomes" id="UP001595955">
    <property type="component" value="Unassembled WGS sequence"/>
</dbReference>
<feature type="transmembrane region" description="Helical" evidence="20">
    <location>
        <begin position="239"/>
        <end position="259"/>
    </location>
</feature>
<name>A0ABV9DBC1_9MICO</name>
<comment type="catalytic activity">
    <reaction evidence="1 18">
        <text>a 1,2-diacyl-sn-glycero-3-phosphate + CTP + H(+) = a CDP-1,2-diacyl-sn-glycerol + diphosphate</text>
        <dbReference type="Rhea" id="RHEA:16229"/>
        <dbReference type="ChEBI" id="CHEBI:15378"/>
        <dbReference type="ChEBI" id="CHEBI:33019"/>
        <dbReference type="ChEBI" id="CHEBI:37563"/>
        <dbReference type="ChEBI" id="CHEBI:58332"/>
        <dbReference type="ChEBI" id="CHEBI:58608"/>
        <dbReference type="EC" id="2.7.7.41"/>
    </reaction>
</comment>
<comment type="similarity">
    <text evidence="5 18">Belongs to the CDS family.</text>
</comment>
<comment type="subcellular location">
    <subcellularLocation>
        <location evidence="2">Cell membrane</location>
        <topology evidence="2">Multi-pass membrane protein</topology>
    </subcellularLocation>
</comment>
<feature type="transmembrane region" description="Helical" evidence="20">
    <location>
        <begin position="45"/>
        <end position="65"/>
    </location>
</feature>
<evidence type="ECO:0000313" key="21">
    <source>
        <dbReference type="EMBL" id="MFC4556097.1"/>
    </source>
</evidence>
<keyword evidence="11 18" id="KW-0812">Transmembrane</keyword>
<protein>
    <recommendedName>
        <fullName evidence="7 18">Phosphatidate cytidylyltransferase</fullName>
        <ecNumber evidence="6 18">2.7.7.41</ecNumber>
    </recommendedName>
</protein>
<dbReference type="InterPro" id="IPR000374">
    <property type="entry name" value="PC_trans"/>
</dbReference>
<proteinExistence type="inferred from homology"/>
<keyword evidence="13 20" id="KW-1133">Transmembrane helix</keyword>
<evidence type="ECO:0000256" key="14">
    <source>
        <dbReference type="ARBA" id="ARBA00023098"/>
    </source>
</evidence>
<keyword evidence="14" id="KW-0443">Lipid metabolism</keyword>
<comment type="caution">
    <text evidence="21">The sequence shown here is derived from an EMBL/GenBank/DDBJ whole genome shotgun (WGS) entry which is preliminary data.</text>
</comment>
<dbReference type="Pfam" id="PF01148">
    <property type="entry name" value="CTP_transf_1"/>
    <property type="match status" value="1"/>
</dbReference>
<evidence type="ECO:0000313" key="22">
    <source>
        <dbReference type="Proteomes" id="UP001595955"/>
    </source>
</evidence>
<keyword evidence="9" id="KW-0444">Lipid biosynthesis</keyword>
<evidence type="ECO:0000256" key="3">
    <source>
        <dbReference type="ARBA" id="ARBA00005119"/>
    </source>
</evidence>
<organism evidence="21 22">
    <name type="scientific">Georgenia faecalis</name>
    <dbReference type="NCBI Taxonomy" id="2483799"/>
    <lineage>
        <taxon>Bacteria</taxon>
        <taxon>Bacillati</taxon>
        <taxon>Actinomycetota</taxon>
        <taxon>Actinomycetes</taxon>
        <taxon>Micrococcales</taxon>
        <taxon>Bogoriellaceae</taxon>
        <taxon>Georgenia</taxon>
    </lineage>
</organism>
<evidence type="ECO:0000256" key="12">
    <source>
        <dbReference type="ARBA" id="ARBA00022695"/>
    </source>
</evidence>
<feature type="transmembrane region" description="Helical" evidence="20">
    <location>
        <begin position="96"/>
        <end position="113"/>
    </location>
</feature>
<evidence type="ECO:0000256" key="6">
    <source>
        <dbReference type="ARBA" id="ARBA00012487"/>
    </source>
</evidence>
<feature type="region of interest" description="Disordered" evidence="19">
    <location>
        <begin position="1"/>
        <end position="39"/>
    </location>
</feature>
<comment type="pathway">
    <text evidence="4">Lipid metabolism.</text>
</comment>
<evidence type="ECO:0000256" key="19">
    <source>
        <dbReference type="SAM" id="MobiDB-lite"/>
    </source>
</evidence>
<evidence type="ECO:0000256" key="18">
    <source>
        <dbReference type="RuleBase" id="RU003938"/>
    </source>
</evidence>